<evidence type="ECO:0000256" key="7">
    <source>
        <dbReference type="ARBA" id="ARBA00022485"/>
    </source>
</evidence>
<comment type="subunit">
    <text evidence="5">Heterodimer of a large and a small subunit.</text>
</comment>
<keyword evidence="8 16" id="KW-0479">Metal-binding</keyword>
<name>A0A0H3A8D6_NITV4</name>
<feature type="binding site" evidence="16">
    <location>
        <position position="280"/>
    </location>
    <ligand>
        <name>[3Fe-4S] cluster</name>
        <dbReference type="ChEBI" id="CHEBI:21137"/>
    </ligand>
</feature>
<feature type="binding site" evidence="16">
    <location>
        <position position="237"/>
    </location>
    <ligand>
        <name>[4Fe-4S] cluster</name>
        <dbReference type="ChEBI" id="CHEBI:49883"/>
        <label>2</label>
    </ligand>
</feature>
<evidence type="ECO:0000256" key="4">
    <source>
        <dbReference type="ARBA" id="ARBA00006605"/>
    </source>
</evidence>
<evidence type="ECO:0000256" key="3">
    <source>
        <dbReference type="ARBA" id="ARBA00004418"/>
    </source>
</evidence>
<feature type="binding site" evidence="16">
    <location>
        <position position="271"/>
    </location>
    <ligand>
        <name>[4Fe-4S] cluster</name>
        <dbReference type="ChEBI" id="CHEBI:49883"/>
        <label>2</label>
    </ligand>
</feature>
<evidence type="ECO:0000256" key="8">
    <source>
        <dbReference type="ARBA" id="ARBA00022723"/>
    </source>
</evidence>
<keyword evidence="14 16" id="KW-0003">3Fe-4S</keyword>
<feature type="domain" description="Cytochrome-c3 hydrogenase C-terminal" evidence="18">
    <location>
        <begin position="232"/>
        <end position="313"/>
    </location>
</feature>
<dbReference type="PANTHER" id="PTHR30013:SF7">
    <property type="entry name" value="HYDROGENASE-2 SMALL CHAIN"/>
    <property type="match status" value="1"/>
</dbReference>
<keyword evidence="12 16" id="KW-0408">Iron</keyword>
<evidence type="ECO:0000256" key="13">
    <source>
        <dbReference type="ARBA" id="ARBA00023014"/>
    </source>
</evidence>
<evidence type="ECO:0000259" key="18">
    <source>
        <dbReference type="Pfam" id="PF14720"/>
    </source>
</evidence>
<evidence type="ECO:0000256" key="10">
    <source>
        <dbReference type="ARBA" id="ARBA00022764"/>
    </source>
</evidence>
<dbReference type="GO" id="GO:0009375">
    <property type="term" value="C:ferredoxin hydrogenase complex"/>
    <property type="evidence" value="ECO:0007669"/>
    <property type="project" value="InterPro"/>
</dbReference>
<dbReference type="GO" id="GO:0044569">
    <property type="term" value="C:[Ni-Fe] hydrogenase complex"/>
    <property type="evidence" value="ECO:0007669"/>
    <property type="project" value="TreeGrafter"/>
</dbReference>
<proteinExistence type="inferred from homology"/>
<feature type="binding site" evidence="16">
    <location>
        <position position="200"/>
    </location>
    <ligand>
        <name>[4Fe-4S] cluster</name>
        <dbReference type="ChEBI" id="CHEBI:49883"/>
        <label>1</label>
    </ligand>
</feature>
<dbReference type="HOGENOM" id="CLU_046107_0_0_7"/>
<dbReference type="InterPro" id="IPR006311">
    <property type="entry name" value="TAT_signal"/>
</dbReference>
<evidence type="ECO:0000256" key="9">
    <source>
        <dbReference type="ARBA" id="ARBA00022729"/>
    </source>
</evidence>
<keyword evidence="7 16" id="KW-0004">4Fe-4S</keyword>
<dbReference type="InterPro" id="IPR006137">
    <property type="entry name" value="NADH_UbQ_OxRdtase-like_20kDa"/>
</dbReference>
<comment type="subcellular location">
    <subcellularLocation>
        <location evidence="3">Periplasm</location>
    </subcellularLocation>
</comment>
<feature type="binding site" evidence="16">
    <location>
        <position position="164"/>
    </location>
    <ligand>
        <name>[4Fe-4S] cluster</name>
        <dbReference type="ChEBI" id="CHEBI:49883"/>
        <label>1</label>
    </ligand>
</feature>
<dbReference type="Pfam" id="PF14720">
    <property type="entry name" value="NiFe_hyd_SSU_C"/>
    <property type="match status" value="1"/>
</dbReference>
<dbReference type="PIRSF" id="PIRSF000310">
    <property type="entry name" value="NiFe_hyd_ssu"/>
    <property type="match status" value="1"/>
</dbReference>
<evidence type="ECO:0000256" key="14">
    <source>
        <dbReference type="ARBA" id="ARBA00023291"/>
    </source>
</evidence>
<dbReference type="InterPro" id="IPR019546">
    <property type="entry name" value="TAT_signal_bac_arc"/>
</dbReference>
<dbReference type="PANTHER" id="PTHR30013">
    <property type="entry name" value="NIFE / NIFESE HYDROGENASE SMALL SUBUNIT FAMILY MEMBER"/>
    <property type="match status" value="1"/>
</dbReference>
<dbReference type="GO" id="GO:0047806">
    <property type="term" value="F:cytochrome-c3 hydrogenase activity"/>
    <property type="evidence" value="ECO:0007669"/>
    <property type="project" value="UniProtKB-EC"/>
</dbReference>
<keyword evidence="10" id="KW-0574">Periplasm</keyword>
<evidence type="ECO:0000259" key="17">
    <source>
        <dbReference type="Pfam" id="PF01058"/>
    </source>
</evidence>
<dbReference type="GO" id="GO:0009061">
    <property type="term" value="P:anaerobic respiration"/>
    <property type="evidence" value="ECO:0007669"/>
    <property type="project" value="TreeGrafter"/>
</dbReference>
<dbReference type="EC" id="1.12.2.1" evidence="6"/>
<dbReference type="AlphaFoldDB" id="A0A0H3A8D6"/>
<dbReference type="GO" id="GO:0016020">
    <property type="term" value="C:membrane"/>
    <property type="evidence" value="ECO:0007669"/>
    <property type="project" value="TreeGrafter"/>
</dbReference>
<dbReference type="NCBIfam" id="TIGR01409">
    <property type="entry name" value="TAT_signal_seq"/>
    <property type="match status" value="1"/>
</dbReference>
<dbReference type="Gene3D" id="3.40.50.700">
    <property type="entry name" value="NADH:ubiquinone oxidoreductase-like, 20kDa subunit"/>
    <property type="match status" value="1"/>
</dbReference>
<evidence type="ECO:0000313" key="19">
    <source>
        <dbReference type="EMBL" id="ABM27742.1"/>
    </source>
</evidence>
<dbReference type="SUPFAM" id="SSF56770">
    <property type="entry name" value="HydA/Nqo6-like"/>
    <property type="match status" value="1"/>
</dbReference>
<comment type="similarity">
    <text evidence="4">Belongs to the [NiFe]/[NiFeSe] hydrogenase small subunit family.</text>
</comment>
<evidence type="ECO:0000256" key="6">
    <source>
        <dbReference type="ARBA" id="ARBA00012159"/>
    </source>
</evidence>
<feature type="binding site" evidence="16">
    <location>
        <position position="67"/>
    </location>
    <ligand>
        <name>[4Fe-4S] cluster</name>
        <dbReference type="ChEBI" id="CHEBI:49883"/>
        <label>1</label>
    </ligand>
</feature>
<reference evidence="20" key="1">
    <citation type="journal article" date="2009" name="Environ. Microbiol.">
        <title>Contribution of mobile genetic elements to Desulfovibrio vulgaris genome plasticity.</title>
        <authorList>
            <person name="Walker C.B."/>
            <person name="Stolyar S."/>
            <person name="Chivian D."/>
            <person name="Pinel N."/>
            <person name="Gabster J.A."/>
            <person name="Dehal P.S."/>
            <person name="He Z."/>
            <person name="Yang Z.K."/>
            <person name="Yen H.C."/>
            <person name="Zhou J."/>
            <person name="Wall J.D."/>
            <person name="Hazen T.C."/>
            <person name="Arkin A.P."/>
            <person name="Stahl D.A."/>
        </authorList>
    </citation>
    <scope>NUCLEOTIDE SEQUENCE [LARGE SCALE GENOMIC DNA]</scope>
    <source>
        <strain evidence="20">DP4</strain>
    </source>
</reference>
<evidence type="ECO:0000256" key="15">
    <source>
        <dbReference type="ARBA" id="ARBA00029307"/>
    </source>
</evidence>
<organism evidence="19 20">
    <name type="scientific">Nitratidesulfovibrio vulgaris (strain DP4)</name>
    <name type="common">Desulfovibrio vulgaris</name>
    <dbReference type="NCBI Taxonomy" id="391774"/>
    <lineage>
        <taxon>Bacteria</taxon>
        <taxon>Pseudomonadati</taxon>
        <taxon>Thermodesulfobacteriota</taxon>
        <taxon>Desulfovibrionia</taxon>
        <taxon>Desulfovibrionales</taxon>
        <taxon>Desulfovibrionaceae</taxon>
        <taxon>Nitratidesulfovibrio</taxon>
    </lineage>
</organism>
<keyword evidence="13 16" id="KW-0411">Iron-sulfur</keyword>
<dbReference type="PRINTS" id="PR00614">
    <property type="entry name" value="NIHGNASESMLL"/>
</dbReference>
<comment type="cofactor">
    <cofactor evidence="2">
        <name>[4Fe-4S] cluster</name>
        <dbReference type="ChEBI" id="CHEBI:49883"/>
    </cofactor>
</comment>
<dbReference type="GO" id="GO:0008901">
    <property type="term" value="F:ferredoxin hydrogenase activity"/>
    <property type="evidence" value="ECO:0007669"/>
    <property type="project" value="InterPro"/>
</dbReference>
<feature type="binding site" evidence="16">
    <location>
        <position position="240"/>
    </location>
    <ligand>
        <name>[4Fe-4S] cluster</name>
        <dbReference type="ChEBI" id="CHEBI:49883"/>
        <label>2</label>
    </ligand>
</feature>
<evidence type="ECO:0000256" key="12">
    <source>
        <dbReference type="ARBA" id="ARBA00023004"/>
    </source>
</evidence>
<feature type="binding site" evidence="16">
    <location>
        <position position="301"/>
    </location>
    <ligand>
        <name>[3Fe-4S] cluster</name>
        <dbReference type="ChEBI" id="CHEBI:21137"/>
    </ligand>
</feature>
<dbReference type="InterPro" id="IPR037148">
    <property type="entry name" value="NiFe-Hase_small_C_sf"/>
</dbReference>
<dbReference type="GO" id="GO:0042597">
    <property type="term" value="C:periplasmic space"/>
    <property type="evidence" value="ECO:0007669"/>
    <property type="project" value="UniProtKB-SubCell"/>
</dbReference>
<dbReference type="GO" id="GO:0009055">
    <property type="term" value="F:electron transfer activity"/>
    <property type="evidence" value="ECO:0007669"/>
    <property type="project" value="TreeGrafter"/>
</dbReference>
<feature type="binding site" evidence="16">
    <location>
        <position position="265"/>
    </location>
    <ligand>
        <name>[4Fe-4S] cluster</name>
        <dbReference type="ChEBI" id="CHEBI:49883"/>
        <label>2</label>
    </ligand>
</feature>
<feature type="binding site" evidence="16">
    <location>
        <position position="298"/>
    </location>
    <ligand>
        <name>[3Fe-4S] cluster</name>
        <dbReference type="ChEBI" id="CHEBI:21137"/>
    </ligand>
</feature>
<comment type="cofactor">
    <cofactor evidence="1">
        <name>[3Fe-4S] cluster</name>
        <dbReference type="ChEBI" id="CHEBI:21137"/>
    </cofactor>
</comment>
<dbReference type="KEGG" id="dvl:Dvul_0719"/>
<dbReference type="InterPro" id="IPR027394">
    <property type="entry name" value="Cytochrome-c3_hydrogenase_C"/>
</dbReference>
<feature type="domain" description="NADH:ubiquinone oxidoreductase-like 20kDa subunit" evidence="17">
    <location>
        <begin position="67"/>
        <end position="214"/>
    </location>
</feature>
<accession>A0A0H3A8D6</accession>
<evidence type="ECO:0000256" key="11">
    <source>
        <dbReference type="ARBA" id="ARBA00023002"/>
    </source>
</evidence>
<gene>
    <name evidence="19" type="ordered locus">Dvul_0719</name>
</gene>
<dbReference type="InterPro" id="IPR037024">
    <property type="entry name" value="NiFe_Hase_small_N_sf"/>
</dbReference>
<dbReference type="Gene3D" id="4.10.480.10">
    <property type="entry name" value="Cytochrome-c3 hydrogenase, C-terminal domain"/>
    <property type="match status" value="1"/>
</dbReference>
<keyword evidence="9" id="KW-0732">Signal</keyword>
<dbReference type="GO" id="GO:0051539">
    <property type="term" value="F:4 iron, 4 sulfur cluster binding"/>
    <property type="evidence" value="ECO:0007669"/>
    <property type="project" value="UniProtKB-KW"/>
</dbReference>
<dbReference type="RefSeq" id="WP_011791794.1">
    <property type="nucleotide sequence ID" value="NC_008751.1"/>
</dbReference>
<evidence type="ECO:0000313" key="20">
    <source>
        <dbReference type="Proteomes" id="UP000009173"/>
    </source>
</evidence>
<protein>
    <recommendedName>
        <fullName evidence="6">cytochrome-c3 hydrogenase</fullName>
        <ecNumber evidence="6">1.12.2.1</ecNumber>
    </recommendedName>
</protein>
<evidence type="ECO:0000256" key="2">
    <source>
        <dbReference type="ARBA" id="ARBA00001966"/>
    </source>
</evidence>
<dbReference type="Proteomes" id="UP000009173">
    <property type="component" value="Chromosome"/>
</dbReference>
<dbReference type="NCBIfam" id="TIGR00391">
    <property type="entry name" value="hydA"/>
    <property type="match status" value="1"/>
</dbReference>
<dbReference type="EMBL" id="CP000527">
    <property type="protein sequence ID" value="ABM27742.1"/>
    <property type="molecule type" value="Genomic_DNA"/>
</dbReference>
<sequence length="324" mass="34567" precursor="true">MSYTTRIPAKLLARQAEDGRMTRREFMKFCGIVAVAMGMGPGFAPAVAEALQAKGRPSVVYMHGAECTGCTEGLLRSIDPFIDILMMEVISLDYCETVMAAAGRAAHHALEDALRNPAGYVCTIEGAIPTRKGGVYGQVGGETMLSLFSRVASGAKAVIAMGTCASFGGIQAAAPNPSGAIGVREALAPFGIQPINIAGCPPNPVNYIGTVVHLLTKGMPELDSVGRPKMFYGTTVHDQCERRKHFNAGEFAPGFESKEAREGWCLHKLGCRGPYTYNNCPTAQFNQVNWPVRAGAPCIGCSEPGFWDALAPFNKDVRQKSDKA</sequence>
<evidence type="ECO:0000256" key="1">
    <source>
        <dbReference type="ARBA" id="ARBA00001927"/>
    </source>
</evidence>
<evidence type="ECO:0000256" key="16">
    <source>
        <dbReference type="PIRSR" id="PIRSR000310-1"/>
    </source>
</evidence>
<feature type="binding site" evidence="16">
    <location>
        <position position="70"/>
    </location>
    <ligand>
        <name>[4Fe-4S] cluster</name>
        <dbReference type="ChEBI" id="CHEBI:49883"/>
        <label>1</label>
    </ligand>
</feature>
<dbReference type="GO" id="GO:0046872">
    <property type="term" value="F:metal ion binding"/>
    <property type="evidence" value="ECO:0007669"/>
    <property type="project" value="UniProtKB-KW"/>
</dbReference>
<comment type="catalytic activity">
    <reaction evidence="15">
        <text>2 Fe(III)-[cytochrome c3] + H2 = 2 Fe(II)-[cytochrome c3] + 2 H(+)</text>
        <dbReference type="Rhea" id="RHEA:20625"/>
        <dbReference type="Rhea" id="RHEA-COMP:11576"/>
        <dbReference type="Rhea" id="RHEA-COMP:11577"/>
        <dbReference type="ChEBI" id="CHEBI:15378"/>
        <dbReference type="ChEBI" id="CHEBI:18276"/>
        <dbReference type="ChEBI" id="CHEBI:29033"/>
        <dbReference type="ChEBI" id="CHEBI:29034"/>
        <dbReference type="EC" id="1.12.2.1"/>
    </reaction>
</comment>
<evidence type="ECO:0000256" key="5">
    <source>
        <dbReference type="ARBA" id="ARBA00011771"/>
    </source>
</evidence>
<keyword evidence="11 19" id="KW-0560">Oxidoreductase</keyword>
<dbReference type="Pfam" id="PF01058">
    <property type="entry name" value="Oxidored_q6"/>
    <property type="match status" value="1"/>
</dbReference>
<dbReference type="InterPro" id="IPR001821">
    <property type="entry name" value="NiFe_hydrogenase_ssu"/>
</dbReference>
<dbReference type="GO" id="GO:0051538">
    <property type="term" value="F:3 iron, 4 sulfur cluster binding"/>
    <property type="evidence" value="ECO:0007669"/>
    <property type="project" value="UniProtKB-KW"/>
</dbReference>
<dbReference type="PROSITE" id="PS51318">
    <property type="entry name" value="TAT"/>
    <property type="match status" value="1"/>
</dbReference>